<dbReference type="PANTHER" id="PTHR43685:SF5">
    <property type="entry name" value="GLYCOSYLTRANSFERASE EPSE-RELATED"/>
    <property type="match status" value="1"/>
</dbReference>
<evidence type="ECO:0000313" key="6">
    <source>
        <dbReference type="Proteomes" id="UP001501207"/>
    </source>
</evidence>
<evidence type="ECO:0000256" key="3">
    <source>
        <dbReference type="ARBA" id="ARBA00022679"/>
    </source>
</evidence>
<dbReference type="InterPro" id="IPR050834">
    <property type="entry name" value="Glycosyltransf_2"/>
</dbReference>
<evidence type="ECO:0000313" key="5">
    <source>
        <dbReference type="EMBL" id="GAA4319412.1"/>
    </source>
</evidence>
<accession>A0ABP8G8I3</accession>
<name>A0ABP8G8I3_9BACT</name>
<keyword evidence="3" id="KW-0808">Transferase</keyword>
<dbReference type="InterPro" id="IPR029044">
    <property type="entry name" value="Nucleotide-diphossugar_trans"/>
</dbReference>
<dbReference type="Gene3D" id="3.90.550.10">
    <property type="entry name" value="Spore Coat Polysaccharide Biosynthesis Protein SpsA, Chain A"/>
    <property type="match status" value="1"/>
</dbReference>
<protein>
    <submittedName>
        <fullName evidence="5">Glycosyltransferase</fullName>
    </submittedName>
</protein>
<evidence type="ECO:0000256" key="1">
    <source>
        <dbReference type="ARBA" id="ARBA00006739"/>
    </source>
</evidence>
<gene>
    <name evidence="5" type="ORF">GCM10023143_32840</name>
</gene>
<dbReference type="InterPro" id="IPR001173">
    <property type="entry name" value="Glyco_trans_2-like"/>
</dbReference>
<dbReference type="PANTHER" id="PTHR43685">
    <property type="entry name" value="GLYCOSYLTRANSFERASE"/>
    <property type="match status" value="1"/>
</dbReference>
<sequence>MVYKPRVSVICGYYNKEDEVDRSVGSVLNQSFQDFEFIVFDDCSTDATFDRLTKYGADSRVRLVRYEKNIGFVKGMIRALSVAAGDYIAIHGAGDISLENRLERQVAMLDEHHDAVAASSFHVNIDPKNGKRELARLPETLVMTDFLKINPISHGGVMFRRDAYLSCGGYSESFVYSQDLDLWLRMSRLGCIKVVQELLYERIVQFDGVSFKPDKFVRQVRYAYLARKMVGYSPERRRMVEDQLRESGIDAVVSLKSGYMQNLLFKRFLVLFMKNELTETHIFIDVAEGIYMKFYLMLSLLYNVKLLRSCANLLYRLPAFRS</sequence>
<organism evidence="5 6">
    <name type="scientific">Compostibacter hankyongensis</name>
    <dbReference type="NCBI Taxonomy" id="1007089"/>
    <lineage>
        <taxon>Bacteria</taxon>
        <taxon>Pseudomonadati</taxon>
        <taxon>Bacteroidota</taxon>
        <taxon>Chitinophagia</taxon>
        <taxon>Chitinophagales</taxon>
        <taxon>Chitinophagaceae</taxon>
        <taxon>Compostibacter</taxon>
    </lineage>
</organism>
<comment type="similarity">
    <text evidence="1">Belongs to the glycosyltransferase 2 family.</text>
</comment>
<proteinExistence type="inferred from homology"/>
<keyword evidence="6" id="KW-1185">Reference proteome</keyword>
<dbReference type="Proteomes" id="UP001501207">
    <property type="component" value="Unassembled WGS sequence"/>
</dbReference>
<keyword evidence="2" id="KW-0328">Glycosyltransferase</keyword>
<feature type="domain" description="Glycosyltransferase 2-like" evidence="4">
    <location>
        <begin position="8"/>
        <end position="164"/>
    </location>
</feature>
<reference evidence="6" key="1">
    <citation type="journal article" date="2019" name="Int. J. Syst. Evol. Microbiol.">
        <title>The Global Catalogue of Microorganisms (GCM) 10K type strain sequencing project: providing services to taxonomists for standard genome sequencing and annotation.</title>
        <authorList>
            <consortium name="The Broad Institute Genomics Platform"/>
            <consortium name="The Broad Institute Genome Sequencing Center for Infectious Disease"/>
            <person name="Wu L."/>
            <person name="Ma J."/>
        </authorList>
    </citation>
    <scope>NUCLEOTIDE SEQUENCE [LARGE SCALE GENOMIC DNA]</scope>
    <source>
        <strain evidence="6">JCM 17664</strain>
    </source>
</reference>
<dbReference type="EMBL" id="BAABFN010000022">
    <property type="protein sequence ID" value="GAA4319412.1"/>
    <property type="molecule type" value="Genomic_DNA"/>
</dbReference>
<evidence type="ECO:0000259" key="4">
    <source>
        <dbReference type="Pfam" id="PF00535"/>
    </source>
</evidence>
<evidence type="ECO:0000256" key="2">
    <source>
        <dbReference type="ARBA" id="ARBA00022676"/>
    </source>
</evidence>
<comment type="caution">
    <text evidence="5">The sequence shown here is derived from an EMBL/GenBank/DDBJ whole genome shotgun (WGS) entry which is preliminary data.</text>
</comment>
<dbReference type="RefSeq" id="WP_344981403.1">
    <property type="nucleotide sequence ID" value="NZ_BAABFN010000022.1"/>
</dbReference>
<dbReference type="SUPFAM" id="SSF53448">
    <property type="entry name" value="Nucleotide-diphospho-sugar transferases"/>
    <property type="match status" value="1"/>
</dbReference>
<dbReference type="Pfam" id="PF00535">
    <property type="entry name" value="Glycos_transf_2"/>
    <property type="match status" value="1"/>
</dbReference>